<dbReference type="eggNOG" id="ENOG5032W98">
    <property type="taxonomic scope" value="Bacteria"/>
</dbReference>
<organism evidence="1 2">
    <name type="scientific">Fictibacillus macauensis ZFHKF-1</name>
    <dbReference type="NCBI Taxonomy" id="1196324"/>
    <lineage>
        <taxon>Bacteria</taxon>
        <taxon>Bacillati</taxon>
        <taxon>Bacillota</taxon>
        <taxon>Bacilli</taxon>
        <taxon>Bacillales</taxon>
        <taxon>Fictibacillaceae</taxon>
        <taxon>Fictibacillus</taxon>
    </lineage>
</organism>
<gene>
    <name evidence="1" type="ORF">A374_04729</name>
</gene>
<sequence>MDTIISMTSEELGVLLSTAEFDDESRIMIHDFIKPKGERELVAIFNSTVNQLRMKGIWDEEKHKKELNPISEEIMTFLKVYSNYRYMIRATNEWKKATLVLRYVKEDTWLYQYIDDEIIHNFAYISEVEIPEVLKEFYAYSFIENEYDAIFYLSDKEFDLICNPKKQKKVEKSFTGTSLEKMSFEKFMVDLHTNYHARESICVLSYDEGGQLQLLNGAYFFYAPNGVWLTEYEHEKEVPVKIHLAHEETWDEILYGVRLFSSNLIKELAKEL</sequence>
<dbReference type="PROSITE" id="PS50007">
    <property type="entry name" value="PIPLC_X_DOMAIN"/>
    <property type="match status" value="1"/>
</dbReference>
<reference evidence="1 2" key="1">
    <citation type="journal article" date="2012" name="J. Bacteriol.">
        <title>Genome of Bacillus macauensis ZFHKF-1, a Long-Chain-Forming Bacterium.</title>
        <authorList>
            <person name="Cai L."/>
            <person name="Zhang T."/>
        </authorList>
    </citation>
    <scope>NUCLEOTIDE SEQUENCE [LARGE SCALE GENOMIC DNA]</scope>
    <source>
        <strain evidence="1 2">ZFHKF-1</strain>
    </source>
</reference>
<dbReference type="Proteomes" id="UP000004080">
    <property type="component" value="Unassembled WGS sequence"/>
</dbReference>
<evidence type="ECO:0000313" key="1">
    <source>
        <dbReference type="EMBL" id="EIT86850.1"/>
    </source>
</evidence>
<accession>I8UIY4</accession>
<dbReference type="OrthoDB" id="2844051at2"/>
<dbReference type="STRING" id="1196324.A374_04729"/>
<dbReference type="EMBL" id="AKKV01000020">
    <property type="protein sequence ID" value="EIT86850.1"/>
    <property type="molecule type" value="Genomic_DNA"/>
</dbReference>
<dbReference type="AlphaFoldDB" id="I8UIY4"/>
<protein>
    <submittedName>
        <fullName evidence="1">Uncharacterized protein</fullName>
    </submittedName>
</protein>
<evidence type="ECO:0000313" key="2">
    <source>
        <dbReference type="Proteomes" id="UP000004080"/>
    </source>
</evidence>
<dbReference type="RefSeq" id="WP_007201045.1">
    <property type="nucleotide sequence ID" value="NZ_AKKV01000020.1"/>
</dbReference>
<proteinExistence type="predicted"/>
<name>I8UIY4_9BACL</name>
<comment type="caution">
    <text evidence="1">The sequence shown here is derived from an EMBL/GenBank/DDBJ whole genome shotgun (WGS) entry which is preliminary data.</text>
</comment>
<keyword evidence="2" id="KW-1185">Reference proteome</keyword>
<dbReference type="PATRIC" id="fig|1196324.3.peg.960"/>